<protein>
    <submittedName>
        <fullName evidence="1">Uncharacterized protein</fullName>
    </submittedName>
</protein>
<accession>A0A2P2IP45</accession>
<dbReference type="AlphaFoldDB" id="A0A2P2IP45"/>
<dbReference type="EMBL" id="GGEC01002515">
    <property type="protein sequence ID" value="MBW82998.1"/>
    <property type="molecule type" value="Transcribed_RNA"/>
</dbReference>
<name>A0A2P2IP45_RHIMU</name>
<reference evidence="1" key="1">
    <citation type="submission" date="2018-02" db="EMBL/GenBank/DDBJ databases">
        <title>Rhizophora mucronata_Transcriptome.</title>
        <authorList>
            <person name="Meera S.P."/>
            <person name="Sreeshan A."/>
            <person name="Augustine A."/>
        </authorList>
    </citation>
    <scope>NUCLEOTIDE SEQUENCE</scope>
    <source>
        <tissue evidence="1">Leaf</tissue>
    </source>
</reference>
<sequence length="65" mass="7127">MHANSLLYQLSLFSDQMQAKLSSLPSFLAAILAFTIPSAVRCMPQFSPSLLQCKCALFSLLQFSA</sequence>
<proteinExistence type="predicted"/>
<evidence type="ECO:0000313" key="1">
    <source>
        <dbReference type="EMBL" id="MBW82998.1"/>
    </source>
</evidence>
<organism evidence="1">
    <name type="scientific">Rhizophora mucronata</name>
    <name type="common">Asiatic mangrove</name>
    <dbReference type="NCBI Taxonomy" id="61149"/>
    <lineage>
        <taxon>Eukaryota</taxon>
        <taxon>Viridiplantae</taxon>
        <taxon>Streptophyta</taxon>
        <taxon>Embryophyta</taxon>
        <taxon>Tracheophyta</taxon>
        <taxon>Spermatophyta</taxon>
        <taxon>Magnoliopsida</taxon>
        <taxon>eudicotyledons</taxon>
        <taxon>Gunneridae</taxon>
        <taxon>Pentapetalae</taxon>
        <taxon>rosids</taxon>
        <taxon>fabids</taxon>
        <taxon>Malpighiales</taxon>
        <taxon>Rhizophoraceae</taxon>
        <taxon>Rhizophora</taxon>
    </lineage>
</organism>